<keyword evidence="3" id="KW-1185">Reference proteome</keyword>
<comment type="caution">
    <text evidence="2">The sequence shown here is derived from an EMBL/GenBank/DDBJ whole genome shotgun (WGS) entry which is preliminary data.</text>
</comment>
<evidence type="ECO:0000313" key="2">
    <source>
        <dbReference type="EMBL" id="GAA0926694.1"/>
    </source>
</evidence>
<proteinExistence type="predicted"/>
<organism evidence="2 3">
    <name type="scientific">Streptomyces rhizosphaericus</name>
    <dbReference type="NCBI Taxonomy" id="114699"/>
    <lineage>
        <taxon>Bacteria</taxon>
        <taxon>Bacillati</taxon>
        <taxon>Actinomycetota</taxon>
        <taxon>Actinomycetes</taxon>
        <taxon>Kitasatosporales</taxon>
        <taxon>Streptomycetaceae</taxon>
        <taxon>Streptomyces</taxon>
        <taxon>Streptomyces violaceusniger group</taxon>
    </lineage>
</organism>
<evidence type="ECO:0000256" key="1">
    <source>
        <dbReference type="SAM" id="MobiDB-lite"/>
    </source>
</evidence>
<dbReference type="Proteomes" id="UP001500418">
    <property type="component" value="Unassembled WGS sequence"/>
</dbReference>
<accession>A0ABN1PEY9</accession>
<feature type="region of interest" description="Disordered" evidence="1">
    <location>
        <begin position="1"/>
        <end position="21"/>
    </location>
</feature>
<dbReference type="EMBL" id="BAAAID010000013">
    <property type="protein sequence ID" value="GAA0926694.1"/>
    <property type="molecule type" value="Genomic_DNA"/>
</dbReference>
<reference evidence="2 3" key="1">
    <citation type="journal article" date="2019" name="Int. J. Syst. Evol. Microbiol.">
        <title>The Global Catalogue of Microorganisms (GCM) 10K type strain sequencing project: providing services to taxonomists for standard genome sequencing and annotation.</title>
        <authorList>
            <consortium name="The Broad Institute Genomics Platform"/>
            <consortium name="The Broad Institute Genome Sequencing Center for Infectious Disease"/>
            <person name="Wu L."/>
            <person name="Ma J."/>
        </authorList>
    </citation>
    <scope>NUCLEOTIDE SEQUENCE [LARGE SCALE GENOMIC DNA]</scope>
    <source>
        <strain evidence="2 3">JCM 11444</strain>
    </source>
</reference>
<sequence>MGIGESAKAVGGPAEPVTQGLGHQGCLRIEPISVLSGRLRVAVSADRVAAAELTGELVGCRRPGIRIAQGRVALEGADEERVRVIEEDEAIAREELGGGLRGGSPWNPRRARLP</sequence>
<gene>
    <name evidence="2" type="ORF">GCM10009575_026370</name>
</gene>
<protein>
    <submittedName>
        <fullName evidence="2">Uncharacterized protein</fullName>
    </submittedName>
</protein>
<name>A0ABN1PEY9_9ACTN</name>
<evidence type="ECO:0000313" key="3">
    <source>
        <dbReference type="Proteomes" id="UP001500418"/>
    </source>
</evidence>